<dbReference type="Pfam" id="PF00320">
    <property type="entry name" value="GATA"/>
    <property type="match status" value="1"/>
</dbReference>
<dbReference type="SMART" id="SM00401">
    <property type="entry name" value="ZnF_GATA"/>
    <property type="match status" value="1"/>
</dbReference>
<dbReference type="PROSITE" id="PS50114">
    <property type="entry name" value="GATA_ZN_FINGER_2"/>
    <property type="match status" value="1"/>
</dbReference>
<dbReference type="EMBL" id="JADBGQ010000001">
    <property type="protein sequence ID" value="KAG5412642.1"/>
    <property type="molecule type" value="Genomic_DNA"/>
</dbReference>
<dbReference type="Gene3D" id="3.30.50.10">
    <property type="entry name" value="Erythroid Transcription Factor GATA-1, subunit A"/>
    <property type="match status" value="1"/>
</dbReference>
<keyword evidence="5" id="KW-0238">DNA-binding</keyword>
<reference evidence="11 12" key="1">
    <citation type="submission" date="2021-03" db="EMBL/GenBank/DDBJ databases">
        <authorList>
            <person name="King G.J."/>
            <person name="Bancroft I."/>
            <person name="Baten A."/>
            <person name="Bloomfield J."/>
            <person name="Borpatragohain P."/>
            <person name="He Z."/>
            <person name="Irish N."/>
            <person name="Irwin J."/>
            <person name="Liu K."/>
            <person name="Mauleon R.P."/>
            <person name="Moore J."/>
            <person name="Morris R."/>
            <person name="Ostergaard L."/>
            <person name="Wang B."/>
            <person name="Wells R."/>
        </authorList>
    </citation>
    <scope>NUCLEOTIDE SEQUENCE [LARGE SCALE GENOMIC DNA]</scope>
    <source>
        <strain evidence="11">R-o-18</strain>
        <tissue evidence="11">Leaf</tissue>
    </source>
</reference>
<evidence type="ECO:0000259" key="10">
    <source>
        <dbReference type="PROSITE" id="PS50114"/>
    </source>
</evidence>
<feature type="compositionally biased region" description="Polar residues" evidence="9">
    <location>
        <begin position="139"/>
        <end position="159"/>
    </location>
</feature>
<dbReference type="SUPFAM" id="SSF57716">
    <property type="entry name" value="Glucocorticoid receptor-like (DNA-binding domain)"/>
    <property type="match status" value="1"/>
</dbReference>
<organism evidence="11 12">
    <name type="scientific">Brassica rapa subsp. trilocularis</name>
    <dbReference type="NCBI Taxonomy" id="1813537"/>
    <lineage>
        <taxon>Eukaryota</taxon>
        <taxon>Viridiplantae</taxon>
        <taxon>Streptophyta</taxon>
        <taxon>Embryophyta</taxon>
        <taxon>Tracheophyta</taxon>
        <taxon>Spermatophyta</taxon>
        <taxon>Magnoliopsida</taxon>
        <taxon>eudicotyledons</taxon>
        <taxon>Gunneridae</taxon>
        <taxon>Pentapetalae</taxon>
        <taxon>rosids</taxon>
        <taxon>malvids</taxon>
        <taxon>Brassicales</taxon>
        <taxon>Brassicaceae</taxon>
        <taxon>Brassiceae</taxon>
        <taxon>Brassica</taxon>
    </lineage>
</organism>
<keyword evidence="1" id="KW-0479">Metal-binding</keyword>
<proteinExistence type="inferred from homology"/>
<sequence length="198" mass="21586">MGLSMFFSSENDVIHHHSSPYASVDCTLSLELPPLASATMTMTKAGGGGGNNLGARRCANCDTTSTPLWRNGPSGPKSLCNACGIRFKKEERRATAAGNSTSGGGLTAFGVPASDHHGGADYYYNNNSNNNHYYASSSPWTHHQQQNTQRVPHYSPANNNEYSFVDDVRESHDITTDPFLSWRLNVADRTRLVHDCTM</sequence>
<evidence type="ECO:0000256" key="7">
    <source>
        <dbReference type="ARBA" id="ARBA00024019"/>
    </source>
</evidence>
<evidence type="ECO:0000256" key="3">
    <source>
        <dbReference type="ARBA" id="ARBA00022833"/>
    </source>
</evidence>
<evidence type="ECO:0000256" key="9">
    <source>
        <dbReference type="SAM" id="MobiDB-lite"/>
    </source>
</evidence>
<evidence type="ECO:0000313" key="12">
    <source>
        <dbReference type="Proteomes" id="UP000823674"/>
    </source>
</evidence>
<keyword evidence="4" id="KW-0805">Transcription regulation</keyword>
<accession>A0ABQ7NP42</accession>
<dbReference type="InterPro" id="IPR013088">
    <property type="entry name" value="Znf_NHR/GATA"/>
</dbReference>
<gene>
    <name evidence="11" type="primary">A01p002410.1_BraROA</name>
    <name evidence="11" type="ORF">IGI04_000209</name>
</gene>
<comment type="similarity">
    <text evidence="7">Belongs to the type IV zinc-finger family. Class B subfamily.</text>
</comment>
<keyword evidence="12" id="KW-1185">Reference proteome</keyword>
<name>A0ABQ7NP42_BRACM</name>
<dbReference type="PROSITE" id="PS00344">
    <property type="entry name" value="GATA_ZN_FINGER_1"/>
    <property type="match status" value="1"/>
</dbReference>
<evidence type="ECO:0000256" key="5">
    <source>
        <dbReference type="ARBA" id="ARBA00023125"/>
    </source>
</evidence>
<dbReference type="InterPro" id="IPR000679">
    <property type="entry name" value="Znf_GATA"/>
</dbReference>
<dbReference type="Proteomes" id="UP000823674">
    <property type="component" value="Chromosome A01"/>
</dbReference>
<evidence type="ECO:0000256" key="1">
    <source>
        <dbReference type="ARBA" id="ARBA00022723"/>
    </source>
</evidence>
<feature type="region of interest" description="Disordered" evidence="9">
    <location>
        <begin position="137"/>
        <end position="159"/>
    </location>
</feature>
<dbReference type="CDD" id="cd00202">
    <property type="entry name" value="ZnF_GATA"/>
    <property type="match status" value="1"/>
</dbReference>
<keyword evidence="6" id="KW-0804">Transcription</keyword>
<comment type="caution">
    <text evidence="11">The sequence shown here is derived from an EMBL/GenBank/DDBJ whole genome shotgun (WGS) entry which is preliminary data.</text>
</comment>
<feature type="domain" description="GATA-type" evidence="10">
    <location>
        <begin position="52"/>
        <end position="88"/>
    </location>
</feature>
<dbReference type="PANTHER" id="PTHR46813:SF13">
    <property type="entry name" value="GENOME ASSEMBLY, CHROMOSOME: A01"/>
    <property type="match status" value="1"/>
</dbReference>
<keyword evidence="3" id="KW-0862">Zinc</keyword>
<protein>
    <recommendedName>
        <fullName evidence="10">GATA-type domain-containing protein</fullName>
    </recommendedName>
</protein>
<evidence type="ECO:0000256" key="2">
    <source>
        <dbReference type="ARBA" id="ARBA00022771"/>
    </source>
</evidence>
<evidence type="ECO:0000313" key="11">
    <source>
        <dbReference type="EMBL" id="KAG5412642.1"/>
    </source>
</evidence>
<dbReference type="PANTHER" id="PTHR46813">
    <property type="entry name" value="GATA TRANSCRIPTION FACTOR 18"/>
    <property type="match status" value="1"/>
</dbReference>
<evidence type="ECO:0000256" key="6">
    <source>
        <dbReference type="ARBA" id="ARBA00023163"/>
    </source>
</evidence>
<keyword evidence="2 8" id="KW-0863">Zinc-finger</keyword>
<evidence type="ECO:0000256" key="8">
    <source>
        <dbReference type="PROSITE-ProRule" id="PRU00094"/>
    </source>
</evidence>
<evidence type="ECO:0000256" key="4">
    <source>
        <dbReference type="ARBA" id="ARBA00023015"/>
    </source>
</evidence>